<keyword evidence="6" id="KW-0325">Glycoprotein</keyword>
<evidence type="ECO:0000256" key="6">
    <source>
        <dbReference type="ARBA" id="ARBA00023180"/>
    </source>
</evidence>
<feature type="chain" id="PRO_5042113570" description="Copper acquisition factor BIM1-like domain-containing protein" evidence="9">
    <location>
        <begin position="20"/>
        <end position="232"/>
    </location>
</feature>
<feature type="region of interest" description="Disordered" evidence="8">
    <location>
        <begin position="170"/>
        <end position="208"/>
    </location>
</feature>
<feature type="signal peptide" evidence="9">
    <location>
        <begin position="1"/>
        <end position="19"/>
    </location>
</feature>
<sequence>MYLSQSLIAFTSLISFSTAHFLLNAPPPRGFSEDQQVNFPCGGQSVSNSRTKVSLKDPQLSVALDMGHDQAAVQVLLGLGNDPGSNFNITLVPTFRQVGLGSFCLPRVSLDGKLLGVALQDGMNATLQVVTNGDPKGGLYNCADLTFSSTTDFSVPSKCTNGTGVTAMPFSGDASKRNANQSTPNGQAQQGGGGSPSQSSGQAPKSSNVAAPLETAAWGILGAIVAGGVAVL</sequence>
<keyword evidence="7" id="KW-0449">Lipoprotein</keyword>
<name>A0AAF0IM85_9EURO</name>
<evidence type="ECO:0000256" key="7">
    <source>
        <dbReference type="ARBA" id="ARBA00023288"/>
    </source>
</evidence>
<evidence type="ECO:0000256" key="9">
    <source>
        <dbReference type="SAM" id="SignalP"/>
    </source>
</evidence>
<feature type="compositionally biased region" description="Low complexity" evidence="8">
    <location>
        <begin position="196"/>
        <end position="207"/>
    </location>
</feature>
<dbReference type="PANTHER" id="PTHR34992:SF1">
    <property type="entry name" value="COPPER ACQUISITION FACTOR BIM1-LIKE DOMAIN-CONTAINING PROTEIN"/>
    <property type="match status" value="1"/>
</dbReference>
<evidence type="ECO:0000256" key="8">
    <source>
        <dbReference type="SAM" id="MobiDB-lite"/>
    </source>
</evidence>
<reference evidence="11" key="1">
    <citation type="submission" date="2023-03" db="EMBL/GenBank/DDBJ databases">
        <title>Emydomyces testavorans Genome Sequence.</title>
        <authorList>
            <person name="Hoyer L."/>
        </authorList>
    </citation>
    <scope>NUCLEOTIDE SEQUENCE</scope>
    <source>
        <strain evidence="11">16-2883</strain>
    </source>
</reference>
<dbReference type="GO" id="GO:0098552">
    <property type="term" value="C:side of membrane"/>
    <property type="evidence" value="ECO:0007669"/>
    <property type="project" value="UniProtKB-KW"/>
</dbReference>
<protein>
    <recommendedName>
        <fullName evidence="10">Copper acquisition factor BIM1-like domain-containing protein</fullName>
    </recommendedName>
</protein>
<dbReference type="CDD" id="cd21176">
    <property type="entry name" value="LPMO_auxiliary-like"/>
    <property type="match status" value="1"/>
</dbReference>
<dbReference type="Pfam" id="PF20238">
    <property type="entry name" value="BIM1-like_dom"/>
    <property type="match status" value="1"/>
</dbReference>
<evidence type="ECO:0000256" key="5">
    <source>
        <dbReference type="ARBA" id="ARBA00023136"/>
    </source>
</evidence>
<dbReference type="GO" id="GO:0005886">
    <property type="term" value="C:plasma membrane"/>
    <property type="evidence" value="ECO:0007669"/>
    <property type="project" value="UniProtKB-SubCell"/>
</dbReference>
<accession>A0AAF0IM85</accession>
<keyword evidence="5" id="KW-0472">Membrane</keyword>
<dbReference type="EMBL" id="CP120631">
    <property type="protein sequence ID" value="WEW61407.1"/>
    <property type="molecule type" value="Genomic_DNA"/>
</dbReference>
<feature type="domain" description="Copper acquisition factor BIM1-like" evidence="10">
    <location>
        <begin position="19"/>
        <end position="164"/>
    </location>
</feature>
<dbReference type="InterPro" id="IPR046936">
    <property type="entry name" value="BIM1-like"/>
</dbReference>
<dbReference type="Proteomes" id="UP001219355">
    <property type="component" value="Chromosome 5"/>
</dbReference>
<evidence type="ECO:0000313" key="11">
    <source>
        <dbReference type="EMBL" id="WEW61407.1"/>
    </source>
</evidence>
<dbReference type="InterPro" id="IPR046530">
    <property type="entry name" value="BIM1-like_dom"/>
</dbReference>
<keyword evidence="4 9" id="KW-0732">Signal</keyword>
<evidence type="ECO:0000256" key="3">
    <source>
        <dbReference type="ARBA" id="ARBA00022622"/>
    </source>
</evidence>
<keyword evidence="2" id="KW-1003">Cell membrane</keyword>
<proteinExistence type="predicted"/>
<keyword evidence="12" id="KW-1185">Reference proteome</keyword>
<comment type="subcellular location">
    <subcellularLocation>
        <location evidence="1">Cell membrane</location>
        <topology evidence="1">Lipid-anchor</topology>
        <topology evidence="1">GPI-anchor</topology>
    </subcellularLocation>
</comment>
<evidence type="ECO:0000259" key="10">
    <source>
        <dbReference type="Pfam" id="PF20238"/>
    </source>
</evidence>
<evidence type="ECO:0000256" key="2">
    <source>
        <dbReference type="ARBA" id="ARBA00022475"/>
    </source>
</evidence>
<evidence type="ECO:0000256" key="4">
    <source>
        <dbReference type="ARBA" id="ARBA00022729"/>
    </source>
</evidence>
<dbReference type="AlphaFoldDB" id="A0AAF0IM85"/>
<keyword evidence="3" id="KW-0336">GPI-anchor</keyword>
<organism evidence="11 12">
    <name type="scientific">Emydomyces testavorans</name>
    <dbReference type="NCBI Taxonomy" id="2070801"/>
    <lineage>
        <taxon>Eukaryota</taxon>
        <taxon>Fungi</taxon>
        <taxon>Dikarya</taxon>
        <taxon>Ascomycota</taxon>
        <taxon>Pezizomycotina</taxon>
        <taxon>Eurotiomycetes</taxon>
        <taxon>Eurotiomycetidae</taxon>
        <taxon>Onygenales</taxon>
        <taxon>Nannizziopsiaceae</taxon>
        <taxon>Emydomyces</taxon>
    </lineage>
</organism>
<dbReference type="PANTHER" id="PTHR34992">
    <property type="entry name" value="HYPHAL ANASTAMOSIS-7 PROTEIN"/>
    <property type="match status" value="1"/>
</dbReference>
<gene>
    <name evidence="11" type="ORF">PRK78_006897</name>
</gene>
<evidence type="ECO:0000256" key="1">
    <source>
        <dbReference type="ARBA" id="ARBA00004609"/>
    </source>
</evidence>
<evidence type="ECO:0000313" key="12">
    <source>
        <dbReference type="Proteomes" id="UP001219355"/>
    </source>
</evidence>